<evidence type="ECO:0000313" key="2">
    <source>
        <dbReference type="Proteomes" id="UP000067626"/>
    </source>
</evidence>
<dbReference type="RefSeq" id="WP_156339117.1">
    <property type="nucleotide sequence ID" value="NZ_CP012159.1"/>
</dbReference>
<protein>
    <recommendedName>
        <fullName evidence="3">Tetratricopeptide repeat protein</fullName>
    </recommendedName>
</protein>
<sequence>MPRVLDVDVRALGSAFRVFGLADAKPTRQDSALAAARNDLVVALPPALARGKDEVLALRAWQLRAFLRAVRHWETTGEVTEELLSLAGDFPGLMRRSGWVEPEGRRLRIDDVALTVLFKKRWNRVVGVQGADFEPTLDEERALYQFLLRHPAHDASALTPSAPLSVRAVVERRADEYRLKKITELAALDSTYPRELARGVVLYRLGQYEAAIEAFRRHLDAHADGPYTIRARNYLRASLEQVNREP</sequence>
<proteinExistence type="predicted"/>
<gene>
    <name evidence="1" type="ORF">CMC5_073640</name>
</gene>
<dbReference type="KEGG" id="ccro:CMC5_073640"/>
<evidence type="ECO:0000313" key="1">
    <source>
        <dbReference type="EMBL" id="AKT43136.1"/>
    </source>
</evidence>
<name>A0A0K1EQM4_CHOCO</name>
<dbReference type="OrthoDB" id="5505548at2"/>
<reference evidence="1 2" key="1">
    <citation type="submission" date="2015-07" db="EMBL/GenBank/DDBJ databases">
        <title>Genome analysis of myxobacterium Chondromyces crocatus Cm c5 reveals a high potential for natural compound synthesis and the genetic basis for the loss of fruiting body formation.</title>
        <authorList>
            <person name="Zaburannyi N."/>
            <person name="Bunk B."/>
            <person name="Maier J."/>
            <person name="Overmann J."/>
            <person name="Mueller R."/>
        </authorList>
    </citation>
    <scope>NUCLEOTIDE SEQUENCE [LARGE SCALE GENOMIC DNA]</scope>
    <source>
        <strain evidence="1 2">Cm c5</strain>
    </source>
</reference>
<dbReference type="Proteomes" id="UP000067626">
    <property type="component" value="Chromosome"/>
</dbReference>
<dbReference type="EMBL" id="CP012159">
    <property type="protein sequence ID" value="AKT43136.1"/>
    <property type="molecule type" value="Genomic_DNA"/>
</dbReference>
<organism evidence="1 2">
    <name type="scientific">Chondromyces crocatus</name>
    <dbReference type="NCBI Taxonomy" id="52"/>
    <lineage>
        <taxon>Bacteria</taxon>
        <taxon>Pseudomonadati</taxon>
        <taxon>Myxococcota</taxon>
        <taxon>Polyangia</taxon>
        <taxon>Polyangiales</taxon>
        <taxon>Polyangiaceae</taxon>
        <taxon>Chondromyces</taxon>
    </lineage>
</organism>
<accession>A0A0K1EQM4</accession>
<keyword evidence="2" id="KW-1185">Reference proteome</keyword>
<evidence type="ECO:0008006" key="3">
    <source>
        <dbReference type="Google" id="ProtNLM"/>
    </source>
</evidence>
<dbReference type="AlphaFoldDB" id="A0A0K1EQM4"/>